<dbReference type="EMBL" id="JAENRR010000014">
    <property type="protein sequence ID" value="MBK3517264.1"/>
    <property type="molecule type" value="Genomic_DNA"/>
</dbReference>
<evidence type="ECO:0000256" key="2">
    <source>
        <dbReference type="ARBA" id="ARBA00022801"/>
    </source>
</evidence>
<sequence>MEETVFNHSTVVQIRFNDIDGLGHVNNTTIQEYFDLGRMHYMKDVFTNAIFSGEATLILANINTDFLSPVYLKDQLEVKTAIVRIGTKSLQMEQQVIDKASGVVKAMCKSVMVAFLKIEEVAIEIKPEWREQVCSREKKEL</sequence>
<dbReference type="RefSeq" id="WP_200464492.1">
    <property type="nucleotide sequence ID" value="NZ_JAENRR010000014.1"/>
</dbReference>
<dbReference type="Proteomes" id="UP000605676">
    <property type="component" value="Unassembled WGS sequence"/>
</dbReference>
<reference evidence="3 4" key="1">
    <citation type="submission" date="2021-01" db="EMBL/GenBank/DDBJ databases">
        <title>Carboxyliciviraga sp.nov., isolated from coastal sediments.</title>
        <authorList>
            <person name="Lu D."/>
            <person name="Zhang T."/>
        </authorList>
    </citation>
    <scope>NUCLEOTIDE SEQUENCE [LARGE SCALE GENOMIC DNA]</scope>
    <source>
        <strain evidence="3 4">N1Y132</strain>
    </source>
</reference>
<name>A0ABS1HJ94_9BACT</name>
<organism evidence="3 4">
    <name type="scientific">Carboxylicivirga marina</name>
    <dbReference type="NCBI Taxonomy" id="2800988"/>
    <lineage>
        <taxon>Bacteria</taxon>
        <taxon>Pseudomonadati</taxon>
        <taxon>Bacteroidota</taxon>
        <taxon>Bacteroidia</taxon>
        <taxon>Marinilabiliales</taxon>
        <taxon>Marinilabiliaceae</taxon>
        <taxon>Carboxylicivirga</taxon>
    </lineage>
</organism>
<comment type="similarity">
    <text evidence="1">Belongs to the 4-hydroxybenzoyl-CoA thioesterase family.</text>
</comment>
<dbReference type="Pfam" id="PF13279">
    <property type="entry name" value="4HBT_2"/>
    <property type="match status" value="1"/>
</dbReference>
<evidence type="ECO:0000313" key="3">
    <source>
        <dbReference type="EMBL" id="MBK3517264.1"/>
    </source>
</evidence>
<dbReference type="InterPro" id="IPR029069">
    <property type="entry name" value="HotDog_dom_sf"/>
</dbReference>
<evidence type="ECO:0000313" key="4">
    <source>
        <dbReference type="Proteomes" id="UP000605676"/>
    </source>
</evidence>
<comment type="caution">
    <text evidence="3">The sequence shown here is derived from an EMBL/GenBank/DDBJ whole genome shotgun (WGS) entry which is preliminary data.</text>
</comment>
<keyword evidence="2" id="KW-0378">Hydrolase</keyword>
<dbReference type="InterPro" id="IPR050563">
    <property type="entry name" value="4-hydroxybenzoyl-CoA_TE"/>
</dbReference>
<dbReference type="SUPFAM" id="SSF54637">
    <property type="entry name" value="Thioesterase/thiol ester dehydrase-isomerase"/>
    <property type="match status" value="1"/>
</dbReference>
<protein>
    <submittedName>
        <fullName evidence="3">Acyl-CoA thioesterase</fullName>
    </submittedName>
</protein>
<proteinExistence type="inferred from homology"/>
<dbReference type="CDD" id="cd00586">
    <property type="entry name" value="4HBT"/>
    <property type="match status" value="1"/>
</dbReference>
<dbReference type="PANTHER" id="PTHR31793:SF27">
    <property type="entry name" value="NOVEL THIOESTERASE SUPERFAMILY DOMAIN AND SAPOSIN A-TYPE DOMAIN CONTAINING PROTEIN (0610012H03RIK)"/>
    <property type="match status" value="1"/>
</dbReference>
<keyword evidence="4" id="KW-1185">Reference proteome</keyword>
<gene>
    <name evidence="3" type="ORF">JIV24_07930</name>
</gene>
<dbReference type="PANTHER" id="PTHR31793">
    <property type="entry name" value="4-HYDROXYBENZOYL-COA THIOESTERASE FAMILY MEMBER"/>
    <property type="match status" value="1"/>
</dbReference>
<dbReference type="Gene3D" id="3.10.129.10">
    <property type="entry name" value="Hotdog Thioesterase"/>
    <property type="match status" value="1"/>
</dbReference>
<accession>A0ABS1HJ94</accession>
<evidence type="ECO:0000256" key="1">
    <source>
        <dbReference type="ARBA" id="ARBA00005953"/>
    </source>
</evidence>